<dbReference type="PIRSF" id="PIRSF000112">
    <property type="entry name" value="Glycerol_dehydrogenase"/>
    <property type="match status" value="1"/>
</dbReference>
<dbReference type="GO" id="GO:0016614">
    <property type="term" value="F:oxidoreductase activity, acting on CH-OH group of donors"/>
    <property type="evidence" value="ECO:0007669"/>
    <property type="project" value="InterPro"/>
</dbReference>
<dbReference type="OrthoDB" id="5198708at2"/>
<evidence type="ECO:0000256" key="5">
    <source>
        <dbReference type="PIRSR" id="PIRSR000112-3"/>
    </source>
</evidence>
<dbReference type="AlphaFoldDB" id="A0A248TF92"/>
<reference evidence="7 8" key="1">
    <citation type="submission" date="2017-08" db="EMBL/GenBank/DDBJ databases">
        <title>Complete Genome Sequence of Bacillus kochii Oregon-R-modENCODE STRAIN BDGP4, isolated from Drosophila melanogaster gut.</title>
        <authorList>
            <person name="Wan K.H."/>
            <person name="Yu C."/>
            <person name="Park S."/>
            <person name="Hammonds A.S."/>
            <person name="Booth B.W."/>
            <person name="Celniker S.E."/>
        </authorList>
    </citation>
    <scope>NUCLEOTIDE SEQUENCE [LARGE SCALE GENOMIC DNA]</scope>
    <source>
        <strain evidence="7 8">BDGP4</strain>
    </source>
</reference>
<organism evidence="7 8">
    <name type="scientific">Cytobacillus kochii</name>
    <dbReference type="NCBI Taxonomy" id="859143"/>
    <lineage>
        <taxon>Bacteria</taxon>
        <taxon>Bacillati</taxon>
        <taxon>Bacillota</taxon>
        <taxon>Bacilli</taxon>
        <taxon>Bacillales</taxon>
        <taxon>Bacillaceae</taxon>
        <taxon>Cytobacillus</taxon>
    </lineage>
</organism>
<keyword evidence="5" id="KW-0520">NAD</keyword>
<dbReference type="SUPFAM" id="SSF56796">
    <property type="entry name" value="Dehydroquinate synthase-like"/>
    <property type="match status" value="1"/>
</dbReference>
<keyword evidence="3" id="KW-0560">Oxidoreductase</keyword>
<dbReference type="InterPro" id="IPR016205">
    <property type="entry name" value="Glycerol_DH"/>
</dbReference>
<dbReference type="CDD" id="cd08550">
    <property type="entry name" value="GlyDH-like"/>
    <property type="match status" value="1"/>
</dbReference>
<keyword evidence="8" id="KW-1185">Reference proteome</keyword>
<dbReference type="PROSITE" id="PS00913">
    <property type="entry name" value="ADH_IRON_1"/>
    <property type="match status" value="1"/>
</dbReference>
<dbReference type="PANTHER" id="PTHR43616:SF3">
    <property type="entry name" value="HYDROXYCARBOXYLATE DEHYDROGENASE A"/>
    <property type="match status" value="1"/>
</dbReference>
<protein>
    <submittedName>
        <fullName evidence="7">Oxidoreductase</fullName>
    </submittedName>
</protein>
<dbReference type="Proteomes" id="UP000215137">
    <property type="component" value="Chromosome"/>
</dbReference>
<dbReference type="Pfam" id="PF00465">
    <property type="entry name" value="Fe-ADH"/>
    <property type="match status" value="1"/>
</dbReference>
<dbReference type="GO" id="GO:0046872">
    <property type="term" value="F:metal ion binding"/>
    <property type="evidence" value="ECO:0007669"/>
    <property type="project" value="UniProtKB-KW"/>
</dbReference>
<dbReference type="EMBL" id="CP022983">
    <property type="protein sequence ID" value="ASV66780.1"/>
    <property type="molecule type" value="Genomic_DNA"/>
</dbReference>
<feature type="domain" description="Alcohol dehydrogenase iron-type/glycerol dehydrogenase GldA" evidence="6">
    <location>
        <begin position="9"/>
        <end position="153"/>
    </location>
</feature>
<dbReference type="InterPro" id="IPR001670">
    <property type="entry name" value="ADH_Fe/GldA"/>
</dbReference>
<comment type="cofactor">
    <cofactor evidence="4">
        <name>Zn(2+)</name>
        <dbReference type="ChEBI" id="CHEBI:29105"/>
    </cofactor>
    <text evidence="4">Binds 1 zinc ion per subunit.</text>
</comment>
<proteinExistence type="inferred from homology"/>
<comment type="similarity">
    <text evidence="1">Belongs to the iron-containing alcohol dehydrogenase family.</text>
</comment>
<evidence type="ECO:0000259" key="6">
    <source>
        <dbReference type="Pfam" id="PF00465"/>
    </source>
</evidence>
<feature type="binding site" evidence="5">
    <location>
        <position position="125"/>
    </location>
    <ligand>
        <name>NAD(+)</name>
        <dbReference type="ChEBI" id="CHEBI:57540"/>
    </ligand>
</feature>
<dbReference type="Gene3D" id="3.40.50.1970">
    <property type="match status" value="1"/>
</dbReference>
<sequence length="364" mass="39938">MKITVGTPEYIREPNALMKIGSNVKKFGEKVVLIGGIKSREIVESHIRDSFNNEGMTLDASIWYGGESSRENVERLIEELSTIDYDVILVCGGGKAIDTVKAVAAHVNKPLVAIPTIAATCAATTPIWITYSEQGEFLAISRDAKVPEMVVVDSTVILHSPVRYLIAGIGDTLAKWFETKTSVKKATPNARNQTAIAIANQLYKTMLAIGEQSVTSMKNKELSTELEDMIDAILLISGSVSGYGGDDCRTAGAHAIYSGLTIFPEIHETYHGEIVAFGILSMLAMENEEESEIKELIAYYQKVNLPYTLQQMNVPELSESQWQELGDVSVTIEDMENMPFAVTPDMVITAVKQADEYGKDMLKK</sequence>
<evidence type="ECO:0000256" key="1">
    <source>
        <dbReference type="ARBA" id="ARBA00007358"/>
    </source>
</evidence>
<feature type="binding site" evidence="5">
    <location>
        <begin position="94"/>
        <end position="98"/>
    </location>
    <ligand>
        <name>NAD(+)</name>
        <dbReference type="ChEBI" id="CHEBI:57540"/>
    </ligand>
</feature>
<dbReference type="PANTHER" id="PTHR43616">
    <property type="entry name" value="GLYCEROL DEHYDROGENASE"/>
    <property type="match status" value="1"/>
</dbReference>
<keyword evidence="4" id="KW-0862">Zinc</keyword>
<feature type="binding site" evidence="4">
    <location>
        <position position="254"/>
    </location>
    <ligand>
        <name>glycerol</name>
        <dbReference type="ChEBI" id="CHEBI:17754"/>
    </ligand>
</feature>
<accession>A0A248TF92</accession>
<evidence type="ECO:0000313" key="8">
    <source>
        <dbReference type="Proteomes" id="UP000215137"/>
    </source>
</evidence>
<name>A0A248TF92_9BACI</name>
<gene>
    <name evidence="7" type="ORF">CKF48_05265</name>
</gene>
<feature type="binding site" evidence="4">
    <location>
        <position position="271"/>
    </location>
    <ligand>
        <name>glycerol</name>
        <dbReference type="ChEBI" id="CHEBI:17754"/>
    </ligand>
</feature>
<dbReference type="KEGG" id="bko:CKF48_05265"/>
<feature type="binding site" evidence="4">
    <location>
        <position position="171"/>
    </location>
    <ligand>
        <name>glycerol</name>
        <dbReference type="ChEBI" id="CHEBI:17754"/>
    </ligand>
</feature>
<evidence type="ECO:0000256" key="2">
    <source>
        <dbReference type="ARBA" id="ARBA00022723"/>
    </source>
</evidence>
<dbReference type="RefSeq" id="WP_095370355.1">
    <property type="nucleotide sequence ID" value="NZ_CP022983.1"/>
</dbReference>
<keyword evidence="2 4" id="KW-0479">Metal-binding</keyword>
<evidence type="ECO:0000256" key="3">
    <source>
        <dbReference type="ARBA" id="ARBA00023002"/>
    </source>
</evidence>
<evidence type="ECO:0000313" key="7">
    <source>
        <dbReference type="EMBL" id="ASV66780.1"/>
    </source>
</evidence>
<feature type="binding site" evidence="5">
    <location>
        <position position="131"/>
    </location>
    <ligand>
        <name>NAD(+)</name>
        <dbReference type="ChEBI" id="CHEBI:57540"/>
    </ligand>
</feature>
<dbReference type="Gene3D" id="1.20.1090.10">
    <property type="entry name" value="Dehydroquinate synthase-like - alpha domain"/>
    <property type="match status" value="1"/>
</dbReference>
<dbReference type="InterPro" id="IPR018211">
    <property type="entry name" value="ADH_Fe_CS"/>
</dbReference>
<evidence type="ECO:0000256" key="4">
    <source>
        <dbReference type="PIRSR" id="PIRSR000112-1"/>
    </source>
</evidence>